<sequence length="209" mass="22743">MAEPQPQMTSGQGGSTEPKEPLQQPQGAVEMKKIDSAVPEVPAKDEDPATADGAASSASVKGKEKEVPPPSNRQDRADSLSIGARHPYKIDDKYLAKRNVEVPEVTETGKKDPFSVSVYKLKELILREWRDEWEGKPASPSSIRLIHFGKLLDDKEQLKKYQFSREIPNVVHMSVKPAEMVEEDEAGKGKSGSSGGRNSEGGSGCCVIL</sequence>
<gene>
    <name evidence="3" type="ORF">UCDDA912_g04587</name>
</gene>
<protein>
    <recommendedName>
        <fullName evidence="2">UBL3-like ubiquitin domain-containing protein</fullName>
    </recommendedName>
</protein>
<organism evidence="3 4">
    <name type="scientific">Diaporthe ampelina</name>
    <dbReference type="NCBI Taxonomy" id="1214573"/>
    <lineage>
        <taxon>Eukaryota</taxon>
        <taxon>Fungi</taxon>
        <taxon>Dikarya</taxon>
        <taxon>Ascomycota</taxon>
        <taxon>Pezizomycotina</taxon>
        <taxon>Sordariomycetes</taxon>
        <taxon>Sordariomycetidae</taxon>
        <taxon>Diaporthales</taxon>
        <taxon>Diaporthaceae</taxon>
        <taxon>Diaporthe</taxon>
    </lineage>
</organism>
<dbReference type="InterPro" id="IPR029071">
    <property type="entry name" value="Ubiquitin-like_domsf"/>
</dbReference>
<reference evidence="3 4" key="2">
    <citation type="submission" date="2015-05" db="EMBL/GenBank/DDBJ databases">
        <authorList>
            <person name="Morales-Cruz A."/>
            <person name="Amrine K.C."/>
            <person name="Cantu D."/>
        </authorList>
    </citation>
    <scope>NUCLEOTIDE SEQUENCE [LARGE SCALE GENOMIC DNA]</scope>
    <source>
        <strain evidence="3">DA912</strain>
    </source>
</reference>
<dbReference type="Proteomes" id="UP000034680">
    <property type="component" value="Unassembled WGS sequence"/>
</dbReference>
<feature type="region of interest" description="Disordered" evidence="1">
    <location>
        <begin position="1"/>
        <end position="84"/>
    </location>
</feature>
<dbReference type="STRING" id="1214573.A0A0G2HK70"/>
<feature type="compositionally biased region" description="Gly residues" evidence="1">
    <location>
        <begin position="189"/>
        <end position="209"/>
    </location>
</feature>
<comment type="caution">
    <text evidence="3">The sequence shown here is derived from an EMBL/GenBank/DDBJ whole genome shotgun (WGS) entry which is preliminary data.</text>
</comment>
<keyword evidence="4" id="KW-1185">Reference proteome</keyword>
<feature type="compositionally biased region" description="Basic and acidic residues" evidence="1">
    <location>
        <begin position="61"/>
        <end position="78"/>
    </location>
</feature>
<feature type="domain" description="UBL3-like ubiquitin" evidence="2">
    <location>
        <begin position="115"/>
        <end position="186"/>
    </location>
</feature>
<evidence type="ECO:0000256" key="1">
    <source>
        <dbReference type="SAM" id="MobiDB-lite"/>
    </source>
</evidence>
<dbReference type="PANTHER" id="PTHR13169:SF0">
    <property type="entry name" value="UBIQUITIN-LIKE PROTEIN 3"/>
    <property type="match status" value="1"/>
</dbReference>
<dbReference type="Pfam" id="PF13881">
    <property type="entry name" value="Rad60-SLD_2"/>
    <property type="match status" value="1"/>
</dbReference>
<name>A0A0G2HK70_9PEZI</name>
<dbReference type="SUPFAM" id="SSF54236">
    <property type="entry name" value="Ubiquitin-like"/>
    <property type="match status" value="1"/>
</dbReference>
<feature type="compositionally biased region" description="Polar residues" evidence="1">
    <location>
        <begin position="1"/>
        <end position="10"/>
    </location>
</feature>
<dbReference type="EMBL" id="LCUC01000161">
    <property type="protein sequence ID" value="KKY35418.1"/>
    <property type="molecule type" value="Genomic_DNA"/>
</dbReference>
<evidence type="ECO:0000313" key="4">
    <source>
        <dbReference type="Proteomes" id="UP000034680"/>
    </source>
</evidence>
<evidence type="ECO:0000313" key="3">
    <source>
        <dbReference type="EMBL" id="KKY35418.1"/>
    </source>
</evidence>
<evidence type="ECO:0000259" key="2">
    <source>
        <dbReference type="Pfam" id="PF13881"/>
    </source>
</evidence>
<reference evidence="3 4" key="1">
    <citation type="submission" date="2015-05" db="EMBL/GenBank/DDBJ databases">
        <title>Distinctive expansion of gene families associated with plant cell wall degradation and secondary metabolism in the genomes of grapevine trunk pathogens.</title>
        <authorList>
            <person name="Lawrence D.P."/>
            <person name="Travadon R."/>
            <person name="Rolshausen P.E."/>
            <person name="Baumgartner K."/>
        </authorList>
    </citation>
    <scope>NUCLEOTIDE SEQUENCE [LARGE SCALE GENOMIC DNA]</scope>
    <source>
        <strain evidence="3">DA912</strain>
    </source>
</reference>
<dbReference type="AlphaFoldDB" id="A0A0G2HK70"/>
<dbReference type="Gene3D" id="3.10.20.90">
    <property type="entry name" value="Phosphatidylinositol 3-kinase Catalytic Subunit, Chain A, domain 1"/>
    <property type="match status" value="1"/>
</dbReference>
<accession>A0A0G2HK70</accession>
<dbReference type="OrthoDB" id="1043111at2759"/>
<dbReference type="InterPro" id="IPR040015">
    <property type="entry name" value="UBL3-like"/>
</dbReference>
<proteinExistence type="predicted"/>
<dbReference type="InterPro" id="IPR039540">
    <property type="entry name" value="UBL3-like_ubiquitin_dom"/>
</dbReference>
<feature type="region of interest" description="Disordered" evidence="1">
    <location>
        <begin position="180"/>
        <end position="209"/>
    </location>
</feature>
<dbReference type="PANTHER" id="PTHR13169">
    <property type="entry name" value="UBIQUITIN-LIKE PROTEIN 3 HCG-1 PROTEIN"/>
    <property type="match status" value="1"/>
</dbReference>